<dbReference type="EMBL" id="CP009571">
    <property type="protein sequence ID" value="AIT05474.1"/>
    <property type="molecule type" value="Genomic_DNA"/>
</dbReference>
<dbReference type="HOGENOM" id="CLU_929792_0_0_5"/>
<feature type="signal peptide" evidence="1">
    <location>
        <begin position="1"/>
        <end position="23"/>
    </location>
</feature>
<dbReference type="eggNOG" id="COG1520">
    <property type="taxonomic scope" value="Bacteria"/>
</dbReference>
<dbReference type="Proteomes" id="UP000033200">
    <property type="component" value="Chromosome"/>
</dbReference>
<dbReference type="AlphaFoldDB" id="A0A097ED17"/>
<dbReference type="Gene3D" id="2.130.10.10">
    <property type="entry name" value="YVTN repeat-like/Quinoprotein amine dehydrogenase"/>
    <property type="match status" value="1"/>
</dbReference>
<organism evidence="2 3">
    <name type="scientific">Sphingomonas taxi</name>
    <dbReference type="NCBI Taxonomy" id="1549858"/>
    <lineage>
        <taxon>Bacteria</taxon>
        <taxon>Pseudomonadati</taxon>
        <taxon>Pseudomonadota</taxon>
        <taxon>Alphaproteobacteria</taxon>
        <taxon>Sphingomonadales</taxon>
        <taxon>Sphingomonadaceae</taxon>
        <taxon>Sphingomonas</taxon>
    </lineage>
</organism>
<gene>
    <name evidence="2" type="ORF">MC45_02620</name>
</gene>
<evidence type="ECO:0000313" key="2">
    <source>
        <dbReference type="EMBL" id="AIT05474.1"/>
    </source>
</evidence>
<dbReference type="InterPro" id="IPR045383">
    <property type="entry name" value="DUF6528"/>
</dbReference>
<name>A0A097ED17_9SPHN</name>
<evidence type="ECO:0000313" key="3">
    <source>
        <dbReference type="Proteomes" id="UP000033200"/>
    </source>
</evidence>
<sequence>MTMMLLGMLLAATSVEVSGLVYACGDDQVRELKIDNKATTESWRWSAKTATDLPRDYGDRLLGHIDECKPVEDGRAILVTASTGGAVLIDRATGKVRFRARVPMAHSAALLPGGLVAIALSIDPAGDRLDLYDLRHSERVIQTLPLPSGHGAVWDERRQRLFALSHDLVQAFRLDRGAAGPRLVESARWSLPGRHDGHDLSPAPDGGYFVTTDDGVWRFDPDGGSFAAYAPLNPGRQVKAVSAVDDRIAWVQAEASWWAHGFTVMRPDGSDRRHVPVPDLHLYKVRWVR</sequence>
<dbReference type="InterPro" id="IPR015943">
    <property type="entry name" value="WD40/YVTN_repeat-like_dom_sf"/>
</dbReference>
<proteinExistence type="predicted"/>
<dbReference type="SUPFAM" id="SSF75011">
    <property type="entry name" value="3-carboxy-cis,cis-mucoante lactonizing enzyme"/>
    <property type="match status" value="1"/>
</dbReference>
<dbReference type="Pfam" id="PF20138">
    <property type="entry name" value="DUF6528"/>
    <property type="match status" value="1"/>
</dbReference>
<dbReference type="RefSeq" id="WP_038659150.1">
    <property type="nucleotide sequence ID" value="NZ_CP009571.1"/>
</dbReference>
<evidence type="ECO:0000256" key="1">
    <source>
        <dbReference type="SAM" id="SignalP"/>
    </source>
</evidence>
<keyword evidence="3" id="KW-1185">Reference proteome</keyword>
<keyword evidence="1" id="KW-0732">Signal</keyword>
<protein>
    <submittedName>
        <fullName evidence="2">Uncharacterized protein</fullName>
    </submittedName>
</protein>
<feature type="chain" id="PRO_5001934143" evidence="1">
    <location>
        <begin position="24"/>
        <end position="289"/>
    </location>
</feature>
<dbReference type="KEGG" id="stax:MC45_02620"/>
<dbReference type="STRING" id="1549858.MC45_02620"/>
<reference evidence="2 3" key="1">
    <citation type="submission" date="2014-09" db="EMBL/GenBank/DDBJ databases">
        <title>Using Illumina technology Improving SMRT sequencing Genome Assembly by RASTools.</title>
        <authorList>
            <person name="Zhou Y."/>
            <person name="Ma T."/>
            <person name="Liu T."/>
        </authorList>
    </citation>
    <scope>NUCLEOTIDE SEQUENCE [LARGE SCALE GENOMIC DNA]</scope>
    <source>
        <strain evidence="2 3">ATCC 55669</strain>
    </source>
</reference>
<accession>A0A097ED17</accession>